<evidence type="ECO:0000313" key="2">
    <source>
        <dbReference type="Proteomes" id="UP000239757"/>
    </source>
</evidence>
<dbReference type="EMBL" id="KZ669241">
    <property type="protein sequence ID" value="PPR85834.1"/>
    <property type="molecule type" value="Genomic_DNA"/>
</dbReference>
<dbReference type="PANTHER" id="PTHR36017:SF1">
    <property type="entry name" value="EMBRYO DEFECTIVE 1381"/>
    <property type="match status" value="1"/>
</dbReference>
<dbReference type="OrthoDB" id="1911782at2759"/>
<name>A0A2P5W3Z5_GOSBA</name>
<accession>A0A2P5W3Z5</accession>
<organism evidence="1 2">
    <name type="scientific">Gossypium barbadense</name>
    <name type="common">Sea Island cotton</name>
    <name type="synonym">Hibiscus barbadensis</name>
    <dbReference type="NCBI Taxonomy" id="3634"/>
    <lineage>
        <taxon>Eukaryota</taxon>
        <taxon>Viridiplantae</taxon>
        <taxon>Streptophyta</taxon>
        <taxon>Embryophyta</taxon>
        <taxon>Tracheophyta</taxon>
        <taxon>Spermatophyta</taxon>
        <taxon>Magnoliopsida</taxon>
        <taxon>eudicotyledons</taxon>
        <taxon>Gunneridae</taxon>
        <taxon>Pentapetalae</taxon>
        <taxon>rosids</taxon>
        <taxon>malvids</taxon>
        <taxon>Malvales</taxon>
        <taxon>Malvaceae</taxon>
        <taxon>Malvoideae</taxon>
        <taxon>Gossypium</taxon>
    </lineage>
</organism>
<evidence type="ECO:0000313" key="1">
    <source>
        <dbReference type="EMBL" id="PPR85834.1"/>
    </source>
</evidence>
<dbReference type="Proteomes" id="UP000239757">
    <property type="component" value="Unassembled WGS sequence"/>
</dbReference>
<sequence>MVIDDVLGPNPRHLFEVYMLKQSNCYQKLMDNEASTFEDIVDAYLAYLQVTVVNPSMDKALSFLQKFAIDARSGKILEHRLHFGAPWRHPPSSKDPTICKEWAKIQLMDFVQSLVNAEFGVNYLADCSLEIMDDPAAVALVEVGLLYAQRDPSFFRPISKGIQRCLARWLVQERMQLSYQNLLQYLWQRIIRGRSYRHLMLQDFLYVPTLTVPFVSGYYVGTFALISLADYATVMSCCSRARPFLKMAAWDTLNPYSPSIK</sequence>
<protein>
    <submittedName>
        <fullName evidence="1">Uncharacterized protein</fullName>
    </submittedName>
</protein>
<reference evidence="1 2" key="1">
    <citation type="submission" date="2015-01" db="EMBL/GenBank/DDBJ databases">
        <title>Genome of allotetraploid Gossypium barbadense reveals genomic plasticity and fiber elongation in cotton evolution.</title>
        <authorList>
            <person name="Chen X."/>
            <person name="Liu X."/>
            <person name="Zhao B."/>
            <person name="Zheng H."/>
            <person name="Hu Y."/>
            <person name="Lu G."/>
            <person name="Yang C."/>
            <person name="Chen J."/>
            <person name="Shan C."/>
            <person name="Zhang L."/>
            <person name="Zhou Y."/>
            <person name="Wang L."/>
            <person name="Guo W."/>
            <person name="Bai Y."/>
            <person name="Ruan J."/>
            <person name="Shangguan X."/>
            <person name="Mao Y."/>
            <person name="Jiang J."/>
            <person name="Zhu Y."/>
            <person name="Lei J."/>
            <person name="Kang H."/>
            <person name="Chen S."/>
            <person name="He X."/>
            <person name="Wang R."/>
            <person name="Wang Y."/>
            <person name="Chen J."/>
            <person name="Wang L."/>
            <person name="Yu S."/>
            <person name="Wang B."/>
            <person name="Wei J."/>
            <person name="Song S."/>
            <person name="Lu X."/>
            <person name="Gao Z."/>
            <person name="Gu W."/>
            <person name="Deng X."/>
            <person name="Ma D."/>
            <person name="Wang S."/>
            <person name="Liang W."/>
            <person name="Fang L."/>
            <person name="Cai C."/>
            <person name="Zhu X."/>
            <person name="Zhou B."/>
            <person name="Zhang Y."/>
            <person name="Chen Z."/>
            <person name="Xu S."/>
            <person name="Zhu R."/>
            <person name="Wang S."/>
            <person name="Zhang T."/>
            <person name="Zhao G."/>
        </authorList>
    </citation>
    <scope>NUCLEOTIDE SEQUENCE [LARGE SCALE GENOMIC DNA]</scope>
    <source>
        <strain evidence="2">cv. Xinhai21</strain>
        <tissue evidence="1">Leaf</tissue>
    </source>
</reference>
<proteinExistence type="predicted"/>
<gene>
    <name evidence="1" type="ORF">GOBAR_AA34855</name>
</gene>
<dbReference type="AlphaFoldDB" id="A0A2P5W3Z5"/>
<dbReference type="PANTHER" id="PTHR36017">
    <property type="entry name" value="EMBRYO DEFECTIVE 1381"/>
    <property type="match status" value="1"/>
</dbReference>